<feature type="domain" description="Uracil-DNA glycosylase-like" evidence="1">
    <location>
        <begin position="20"/>
        <end position="181"/>
    </location>
</feature>
<gene>
    <name evidence="2" type="ORF">GYA37_00705</name>
</gene>
<proteinExistence type="predicted"/>
<evidence type="ECO:0000313" key="3">
    <source>
        <dbReference type="Proteomes" id="UP000590542"/>
    </source>
</evidence>
<dbReference type="Gene3D" id="3.40.470.10">
    <property type="entry name" value="Uracil-DNA glycosylase-like domain"/>
    <property type="match status" value="1"/>
</dbReference>
<dbReference type="Proteomes" id="UP000590542">
    <property type="component" value="Unassembled WGS sequence"/>
</dbReference>
<dbReference type="InterPro" id="IPR036895">
    <property type="entry name" value="Uracil-DNA_glycosylase-like_sf"/>
</dbReference>
<name>A0A7X9E6D8_UNCKA</name>
<dbReference type="InterPro" id="IPR005122">
    <property type="entry name" value="Uracil-DNA_glycosylase-like"/>
</dbReference>
<dbReference type="SUPFAM" id="SSF52141">
    <property type="entry name" value="Uracil-DNA glycosylase-like"/>
    <property type="match status" value="1"/>
</dbReference>
<dbReference type="Pfam" id="PF03167">
    <property type="entry name" value="UDG"/>
    <property type="match status" value="1"/>
</dbReference>
<evidence type="ECO:0000313" key="2">
    <source>
        <dbReference type="EMBL" id="NMB91349.1"/>
    </source>
</evidence>
<organism evidence="2 3">
    <name type="scientific">candidate division WWE3 bacterium</name>
    <dbReference type="NCBI Taxonomy" id="2053526"/>
    <lineage>
        <taxon>Bacteria</taxon>
        <taxon>Katanobacteria</taxon>
    </lineage>
</organism>
<dbReference type="AlphaFoldDB" id="A0A7X9E6D8"/>
<accession>A0A7X9E6D8</accession>
<sequence>MDEQEHYCENTDTYPITKFFKLGNTRGKHILLVGESPAPNGWRKSGKAFYTINGKLLPTGKNLNKLFEPYQLNIDDCSFTELVKCYVDKKRKQLDVCGSKCWPIFLKQLKANNIRFIILLGVKTLEIFNKNSNLNLEIGVITEASLSESMYQFLPIYHPSPIGPYNHQKNIEIFNKLAKQLRDLLC</sequence>
<protein>
    <recommendedName>
        <fullName evidence="1">Uracil-DNA glycosylase-like domain-containing protein</fullName>
    </recommendedName>
</protein>
<reference evidence="2 3" key="1">
    <citation type="journal article" date="2020" name="Biotechnol. Biofuels">
        <title>New insights from the biogas microbiome by comprehensive genome-resolved metagenomics of nearly 1600 species originating from multiple anaerobic digesters.</title>
        <authorList>
            <person name="Campanaro S."/>
            <person name="Treu L."/>
            <person name="Rodriguez-R L.M."/>
            <person name="Kovalovszki A."/>
            <person name="Ziels R.M."/>
            <person name="Maus I."/>
            <person name="Zhu X."/>
            <person name="Kougias P.G."/>
            <person name="Basile A."/>
            <person name="Luo G."/>
            <person name="Schluter A."/>
            <person name="Konstantinidis K.T."/>
            <person name="Angelidaki I."/>
        </authorList>
    </citation>
    <scope>NUCLEOTIDE SEQUENCE [LARGE SCALE GENOMIC DNA]</scope>
    <source>
        <strain evidence="2">AS27yjCOA_202</strain>
    </source>
</reference>
<dbReference type="EMBL" id="JAAZNV010000006">
    <property type="protein sequence ID" value="NMB91349.1"/>
    <property type="molecule type" value="Genomic_DNA"/>
</dbReference>
<evidence type="ECO:0000259" key="1">
    <source>
        <dbReference type="Pfam" id="PF03167"/>
    </source>
</evidence>
<comment type="caution">
    <text evidence="2">The sequence shown here is derived from an EMBL/GenBank/DDBJ whole genome shotgun (WGS) entry which is preliminary data.</text>
</comment>